<evidence type="ECO:0000313" key="1">
    <source>
        <dbReference type="EMBL" id="MBB3868704.1"/>
    </source>
</evidence>
<sequence length="252" mass="29224">MSVVSEKIPIYDDRVNFIIRSLAEGKTRDELAKEFNHSDYRSLDMYMRRRNFVWDAEEKNYKPAATRINKKKINSEVFHSGKVSKIIQAFSEGKDPKTVASEFGFSDHKKLAEYMKNKGYEWSREEENYIPKKGLENTVESKKDSSSLQEDAKESNHTKQQTAVSDQLLNIVKALQEQLNITESPIIDKIPRYLVPGIAKTKSVQISHLLAQLIEDFSYDKNITQRQIFETAIIDFLYKYGYKHEVEALLGK</sequence>
<dbReference type="EMBL" id="JACICZ010000004">
    <property type="protein sequence ID" value="MBB3868704.1"/>
    <property type="molecule type" value="Genomic_DNA"/>
</dbReference>
<protein>
    <submittedName>
        <fullName evidence="1">Uncharacterized protein</fullName>
    </submittedName>
</protein>
<dbReference type="AlphaFoldDB" id="A0A6G9J1A7"/>
<organism evidence="1 2">
    <name type="scientific">Parageobacillus toebii NBRC 107807</name>
    <dbReference type="NCBI Taxonomy" id="1223503"/>
    <lineage>
        <taxon>Bacteria</taxon>
        <taxon>Bacillati</taxon>
        <taxon>Bacillota</taxon>
        <taxon>Bacilli</taxon>
        <taxon>Bacillales</taxon>
        <taxon>Anoxybacillaceae</taxon>
        <taxon>Parageobacillus</taxon>
    </lineage>
</organism>
<dbReference type="RefSeq" id="WP_062755483.1">
    <property type="nucleotide sequence ID" value="NZ_BDAQ01000011.1"/>
</dbReference>
<evidence type="ECO:0000313" key="2">
    <source>
        <dbReference type="Proteomes" id="UP000613002"/>
    </source>
</evidence>
<accession>A0A6G9J1A7</accession>
<proteinExistence type="predicted"/>
<reference evidence="1 2" key="1">
    <citation type="submission" date="2020-08" db="EMBL/GenBank/DDBJ databases">
        <title>Genomic Encyclopedia of Type Strains, Phase IV (KMG-IV): sequencing the most valuable type-strain genomes for metagenomic binning, comparative biology and taxonomic classification.</title>
        <authorList>
            <person name="Goeker M."/>
        </authorList>
    </citation>
    <scope>NUCLEOTIDE SEQUENCE [LARGE SCALE GENOMIC DNA]</scope>
    <source>
        <strain evidence="1 2">DSM 14590</strain>
    </source>
</reference>
<name>A0A6G9J1A7_9BACL</name>
<keyword evidence="2" id="KW-1185">Reference proteome</keyword>
<comment type="caution">
    <text evidence="1">The sequence shown here is derived from an EMBL/GenBank/DDBJ whole genome shotgun (WGS) entry which is preliminary data.</text>
</comment>
<gene>
    <name evidence="1" type="ORF">HNR78_001587</name>
</gene>
<dbReference type="Proteomes" id="UP000613002">
    <property type="component" value="Unassembled WGS sequence"/>
</dbReference>